<keyword evidence="1" id="KW-0547">Nucleotide-binding</keyword>
<dbReference type="NCBIfam" id="TIGR01007">
    <property type="entry name" value="eps_fam"/>
    <property type="match status" value="1"/>
</dbReference>
<dbReference type="GO" id="GO:0004713">
    <property type="term" value="F:protein tyrosine kinase activity"/>
    <property type="evidence" value="ECO:0007669"/>
    <property type="project" value="TreeGrafter"/>
</dbReference>
<dbReference type="Pfam" id="PF10609">
    <property type="entry name" value="ParA"/>
    <property type="match status" value="1"/>
</dbReference>
<dbReference type="GO" id="GO:0005524">
    <property type="term" value="F:ATP binding"/>
    <property type="evidence" value="ECO:0007669"/>
    <property type="project" value="UniProtKB-KW"/>
</dbReference>
<dbReference type="PANTHER" id="PTHR32309">
    <property type="entry name" value="TYROSINE-PROTEIN KINASE"/>
    <property type="match status" value="1"/>
</dbReference>
<dbReference type="Gene3D" id="3.40.50.300">
    <property type="entry name" value="P-loop containing nucleotide triphosphate hydrolases"/>
    <property type="match status" value="1"/>
</dbReference>
<evidence type="ECO:0000256" key="1">
    <source>
        <dbReference type="ARBA" id="ARBA00022741"/>
    </source>
</evidence>
<reference evidence="3" key="1">
    <citation type="submission" date="2020-07" db="EMBL/GenBank/DDBJ databases">
        <title>Severe corrosion of carbon steel in oil field produced water can be linked to methanogenic archaea containing a special type of NiFe hydrogenase.</title>
        <authorList>
            <person name="Lahme S."/>
            <person name="Mand J."/>
            <person name="Longwell J."/>
            <person name="Smith R."/>
            <person name="Enning D."/>
        </authorList>
    </citation>
    <scope>NUCLEOTIDE SEQUENCE</scope>
    <source>
        <strain evidence="3">MIC098Bin6</strain>
    </source>
</reference>
<keyword evidence="3" id="KW-0808">Transferase</keyword>
<dbReference type="CDD" id="cd05387">
    <property type="entry name" value="BY-kinase"/>
    <property type="match status" value="1"/>
</dbReference>
<comment type="caution">
    <text evidence="3">The sequence shown here is derived from an EMBL/GenBank/DDBJ whole genome shotgun (WGS) entry which is preliminary data.</text>
</comment>
<evidence type="ECO:0000313" key="4">
    <source>
        <dbReference type="Proteomes" id="UP000706172"/>
    </source>
</evidence>
<dbReference type="EMBL" id="JACCQK010000472">
    <property type="protein sequence ID" value="MBG0779858.1"/>
    <property type="molecule type" value="Genomic_DNA"/>
</dbReference>
<sequence>ESAVLPTDVDNLFILAAGKTPPNPAEVVGSSRMAFLIDTLKTRFDFIIIDTPPVTPATDALLLAPMVDGAVLVVKSGSVDRKIIRDAVDQFKAVKQPIIGMVLNQVDMRKEGYYKYYQKYYTSYYGSK</sequence>
<organism evidence="3 4">
    <name type="scientific">Desulfotignum balticum</name>
    <dbReference type="NCBI Taxonomy" id="115781"/>
    <lineage>
        <taxon>Bacteria</taxon>
        <taxon>Pseudomonadati</taxon>
        <taxon>Thermodesulfobacteriota</taxon>
        <taxon>Desulfobacteria</taxon>
        <taxon>Desulfobacterales</taxon>
        <taxon>Desulfobacteraceae</taxon>
        <taxon>Desulfotignum</taxon>
    </lineage>
</organism>
<protein>
    <submittedName>
        <fullName evidence="3">CpsD/CapB family tyrosine-protein kinase</fullName>
    </submittedName>
</protein>
<dbReference type="SUPFAM" id="SSF52540">
    <property type="entry name" value="P-loop containing nucleoside triphosphate hydrolases"/>
    <property type="match status" value="1"/>
</dbReference>
<gene>
    <name evidence="3" type="ORF">H0S81_08030</name>
</gene>
<dbReference type="PANTHER" id="PTHR32309:SF13">
    <property type="entry name" value="FERRIC ENTEROBACTIN TRANSPORT PROTEIN FEPE"/>
    <property type="match status" value="1"/>
</dbReference>
<dbReference type="GO" id="GO:0005886">
    <property type="term" value="C:plasma membrane"/>
    <property type="evidence" value="ECO:0007669"/>
    <property type="project" value="TreeGrafter"/>
</dbReference>
<dbReference type="InterPro" id="IPR050445">
    <property type="entry name" value="Bact_polysacc_biosynth/exp"/>
</dbReference>
<dbReference type="AlphaFoldDB" id="A0A931CSD3"/>
<keyword evidence="3" id="KW-0418">Kinase</keyword>
<evidence type="ECO:0000313" key="3">
    <source>
        <dbReference type="EMBL" id="MBG0779858.1"/>
    </source>
</evidence>
<accession>A0A931CSD3</accession>
<dbReference type="InterPro" id="IPR033756">
    <property type="entry name" value="YlxH/NBP35"/>
</dbReference>
<proteinExistence type="predicted"/>
<dbReference type="InterPro" id="IPR027417">
    <property type="entry name" value="P-loop_NTPase"/>
</dbReference>
<keyword evidence="2" id="KW-0067">ATP-binding</keyword>
<feature type="non-terminal residue" evidence="3">
    <location>
        <position position="1"/>
    </location>
</feature>
<evidence type="ECO:0000256" key="2">
    <source>
        <dbReference type="ARBA" id="ARBA00022840"/>
    </source>
</evidence>
<name>A0A931CSD3_9BACT</name>
<dbReference type="InterPro" id="IPR005702">
    <property type="entry name" value="Wzc-like_C"/>
</dbReference>
<dbReference type="Proteomes" id="UP000706172">
    <property type="component" value="Unassembled WGS sequence"/>
</dbReference>